<dbReference type="EMBL" id="KN831768">
    <property type="protein sequence ID" value="KIM49844.1"/>
    <property type="molecule type" value="Genomic_DNA"/>
</dbReference>
<dbReference type="HOGENOM" id="CLU_1421559_0_0_1"/>
<gene>
    <name evidence="1" type="ORF">M413DRAFT_21973</name>
</gene>
<reference evidence="1 2" key="1">
    <citation type="submission" date="2014-04" db="EMBL/GenBank/DDBJ databases">
        <authorList>
            <consortium name="DOE Joint Genome Institute"/>
            <person name="Kuo A."/>
            <person name="Gay G."/>
            <person name="Dore J."/>
            <person name="Kohler A."/>
            <person name="Nagy L.G."/>
            <person name="Floudas D."/>
            <person name="Copeland A."/>
            <person name="Barry K.W."/>
            <person name="Cichocki N."/>
            <person name="Veneault-Fourrey C."/>
            <person name="LaButti K."/>
            <person name="Lindquist E.A."/>
            <person name="Lipzen A."/>
            <person name="Lundell T."/>
            <person name="Morin E."/>
            <person name="Murat C."/>
            <person name="Sun H."/>
            <person name="Tunlid A."/>
            <person name="Henrissat B."/>
            <person name="Grigoriev I.V."/>
            <person name="Hibbett D.S."/>
            <person name="Martin F."/>
            <person name="Nordberg H.P."/>
            <person name="Cantor M.N."/>
            <person name="Hua S.X."/>
        </authorList>
    </citation>
    <scope>NUCLEOTIDE SEQUENCE [LARGE SCALE GENOMIC DNA]</scope>
    <source>
        <strain evidence="2">h7</strain>
    </source>
</reference>
<protein>
    <submittedName>
        <fullName evidence="1">Uncharacterized protein</fullName>
    </submittedName>
</protein>
<proteinExistence type="predicted"/>
<reference evidence="2" key="2">
    <citation type="submission" date="2015-01" db="EMBL/GenBank/DDBJ databases">
        <title>Evolutionary Origins and Diversification of the Mycorrhizal Mutualists.</title>
        <authorList>
            <consortium name="DOE Joint Genome Institute"/>
            <consortium name="Mycorrhizal Genomics Consortium"/>
            <person name="Kohler A."/>
            <person name="Kuo A."/>
            <person name="Nagy L.G."/>
            <person name="Floudas D."/>
            <person name="Copeland A."/>
            <person name="Barry K.W."/>
            <person name="Cichocki N."/>
            <person name="Veneault-Fourrey C."/>
            <person name="LaButti K."/>
            <person name="Lindquist E.A."/>
            <person name="Lipzen A."/>
            <person name="Lundell T."/>
            <person name="Morin E."/>
            <person name="Murat C."/>
            <person name="Riley R."/>
            <person name="Ohm R."/>
            <person name="Sun H."/>
            <person name="Tunlid A."/>
            <person name="Henrissat B."/>
            <person name="Grigoriev I.V."/>
            <person name="Hibbett D.S."/>
            <person name="Martin F."/>
        </authorList>
    </citation>
    <scope>NUCLEOTIDE SEQUENCE [LARGE SCALE GENOMIC DNA]</scope>
    <source>
        <strain evidence="2">h7</strain>
    </source>
</reference>
<evidence type="ECO:0000313" key="1">
    <source>
        <dbReference type="EMBL" id="KIM49844.1"/>
    </source>
</evidence>
<dbReference type="AlphaFoldDB" id="A0A0C3D091"/>
<sequence>MASYESGPSGETGEVNGDLGLYVIGSTHGDLNFGYIGRLLASEFVQPFLAPPAVFMFPSIAIPPLFLPLYPESICFGDCSDAAAPVTLIDNHSALRPFQLRPQRGVSLFTRKMREKTREDVDEQVFLHLSLLLTVTEGFFSAIFTEFHPFETVEWRSFEDGTPFFTRLRAPRRAAPTPTCMKVSNAALEEV</sequence>
<accession>A0A0C3D091</accession>
<name>A0A0C3D091_HEBCY</name>
<evidence type="ECO:0000313" key="2">
    <source>
        <dbReference type="Proteomes" id="UP000053424"/>
    </source>
</evidence>
<keyword evidence="2" id="KW-1185">Reference proteome</keyword>
<organism evidence="1 2">
    <name type="scientific">Hebeloma cylindrosporum</name>
    <dbReference type="NCBI Taxonomy" id="76867"/>
    <lineage>
        <taxon>Eukaryota</taxon>
        <taxon>Fungi</taxon>
        <taxon>Dikarya</taxon>
        <taxon>Basidiomycota</taxon>
        <taxon>Agaricomycotina</taxon>
        <taxon>Agaricomycetes</taxon>
        <taxon>Agaricomycetidae</taxon>
        <taxon>Agaricales</taxon>
        <taxon>Agaricineae</taxon>
        <taxon>Hymenogastraceae</taxon>
        <taxon>Hebeloma</taxon>
    </lineage>
</organism>
<dbReference type="Proteomes" id="UP000053424">
    <property type="component" value="Unassembled WGS sequence"/>
</dbReference>